<dbReference type="InterPro" id="IPR048518">
    <property type="entry name" value="IBP_b_roll"/>
</dbReference>
<dbReference type="Gene3D" id="3.80.10.10">
    <property type="entry name" value="Ribonuclease Inhibitor"/>
    <property type="match status" value="1"/>
</dbReference>
<name>A0A453MN27_AEGTS</name>
<dbReference type="InterPro" id="IPR001611">
    <property type="entry name" value="Leu-rich_rpt"/>
</dbReference>
<dbReference type="InterPro" id="IPR051848">
    <property type="entry name" value="PGIP"/>
</dbReference>
<proteinExistence type="predicted"/>
<comment type="subcellular location">
    <subcellularLocation>
        <location evidence="1">Cell envelope</location>
    </subcellularLocation>
</comment>
<dbReference type="Pfam" id="PF21300">
    <property type="entry name" value="LbR_Ice_bind"/>
    <property type="match status" value="1"/>
</dbReference>
<sequence>MEVLDLSHNQLVGTVPSWISRLDHLCYLDLSNNTLVGEVPKSSEGLNTSGCSPDIDFTNMTFYLKRSGRSKHGRQRKHAPNVIAGTNNVVRSGSNNVIAGNDNTVIFGNDNAVSESYQFVYGNNHVVTGDHHVVSGSNHAASGSHHVVIGKHN</sequence>
<evidence type="ECO:0000256" key="1">
    <source>
        <dbReference type="ARBA" id="ARBA00004196"/>
    </source>
</evidence>
<evidence type="ECO:0008006" key="4">
    <source>
        <dbReference type="Google" id="ProtNLM"/>
    </source>
</evidence>
<dbReference type="InterPro" id="IPR011049">
    <property type="entry name" value="Serralysin-like_metalloprot_C"/>
</dbReference>
<reference evidence="2" key="3">
    <citation type="journal article" date="2017" name="Nature">
        <title>Genome sequence of the progenitor of the wheat D genome Aegilops tauschii.</title>
        <authorList>
            <person name="Luo M.C."/>
            <person name="Gu Y.Q."/>
            <person name="Puiu D."/>
            <person name="Wang H."/>
            <person name="Twardziok S.O."/>
            <person name="Deal K.R."/>
            <person name="Huo N."/>
            <person name="Zhu T."/>
            <person name="Wang L."/>
            <person name="Wang Y."/>
            <person name="McGuire P.E."/>
            <person name="Liu S."/>
            <person name="Long H."/>
            <person name="Ramasamy R.K."/>
            <person name="Rodriguez J.C."/>
            <person name="Van S.L."/>
            <person name="Yuan L."/>
            <person name="Wang Z."/>
            <person name="Xia Z."/>
            <person name="Xiao L."/>
            <person name="Anderson O.D."/>
            <person name="Ouyang S."/>
            <person name="Liang Y."/>
            <person name="Zimin A.V."/>
            <person name="Pertea G."/>
            <person name="Qi P."/>
            <person name="Bennetzen J.L."/>
            <person name="Dai X."/>
            <person name="Dawson M.W."/>
            <person name="Muller H.G."/>
            <person name="Kugler K."/>
            <person name="Rivarola-Duarte L."/>
            <person name="Spannagl M."/>
            <person name="Mayer K.F.X."/>
            <person name="Lu F.H."/>
            <person name="Bevan M.W."/>
            <person name="Leroy P."/>
            <person name="Li P."/>
            <person name="You F.M."/>
            <person name="Sun Q."/>
            <person name="Liu Z."/>
            <person name="Lyons E."/>
            <person name="Wicker T."/>
            <person name="Salzberg S.L."/>
            <person name="Devos K.M."/>
            <person name="Dvorak J."/>
        </authorList>
    </citation>
    <scope>NUCLEOTIDE SEQUENCE [LARGE SCALE GENOMIC DNA]</scope>
    <source>
        <strain evidence="2">cv. AL8/78</strain>
    </source>
</reference>
<keyword evidence="3" id="KW-1185">Reference proteome</keyword>
<dbReference type="STRING" id="200361.A0A453MN27"/>
<dbReference type="SUPFAM" id="SSF101967">
    <property type="entry name" value="Adhesin YadA, collagen-binding domain"/>
    <property type="match status" value="1"/>
</dbReference>
<reference evidence="3" key="1">
    <citation type="journal article" date="2014" name="Science">
        <title>Ancient hybridizations among the ancestral genomes of bread wheat.</title>
        <authorList>
            <consortium name="International Wheat Genome Sequencing Consortium,"/>
            <person name="Marcussen T."/>
            <person name="Sandve S.R."/>
            <person name="Heier L."/>
            <person name="Spannagl M."/>
            <person name="Pfeifer M."/>
            <person name="Jakobsen K.S."/>
            <person name="Wulff B.B."/>
            <person name="Steuernagel B."/>
            <person name="Mayer K.F."/>
            <person name="Olsen O.A."/>
        </authorList>
    </citation>
    <scope>NUCLEOTIDE SEQUENCE [LARGE SCALE GENOMIC DNA]</scope>
    <source>
        <strain evidence="3">cv. AL8/78</strain>
    </source>
</reference>
<evidence type="ECO:0000313" key="2">
    <source>
        <dbReference type="EnsemblPlants" id="AET5Gv21244100.2"/>
    </source>
</evidence>
<dbReference type="EnsemblPlants" id="AET5Gv21244100.2">
    <property type="protein sequence ID" value="AET5Gv21244100.2"/>
    <property type="gene ID" value="AET5Gv21244100"/>
</dbReference>
<reference evidence="2" key="5">
    <citation type="journal article" date="2021" name="G3 (Bethesda)">
        <title>Aegilops tauschii genome assembly Aet v5.0 features greater sequence contiguity and improved annotation.</title>
        <authorList>
            <person name="Wang L."/>
            <person name="Zhu T."/>
            <person name="Rodriguez J.C."/>
            <person name="Deal K.R."/>
            <person name="Dubcovsky J."/>
            <person name="McGuire P.E."/>
            <person name="Lux T."/>
            <person name="Spannagl M."/>
            <person name="Mayer K.F.X."/>
            <person name="Baldrich P."/>
            <person name="Meyers B.C."/>
            <person name="Huo N."/>
            <person name="Gu Y.Q."/>
            <person name="Zhou H."/>
            <person name="Devos K.M."/>
            <person name="Bennetzen J.L."/>
            <person name="Unver T."/>
            <person name="Budak H."/>
            <person name="Gulick P.J."/>
            <person name="Galiba G."/>
            <person name="Kalapos B."/>
            <person name="Nelson D.R."/>
            <person name="Li P."/>
            <person name="You F.M."/>
            <person name="Luo M.C."/>
            <person name="Dvorak J."/>
        </authorList>
    </citation>
    <scope>NUCLEOTIDE SEQUENCE [LARGE SCALE GENOMIC DNA]</scope>
    <source>
        <strain evidence="2">cv. AL8/78</strain>
    </source>
</reference>
<dbReference type="Gene3D" id="2.150.10.10">
    <property type="entry name" value="Serralysin-like metalloprotease, C-terminal"/>
    <property type="match status" value="1"/>
</dbReference>
<dbReference type="SUPFAM" id="SSF52058">
    <property type="entry name" value="L domain-like"/>
    <property type="match status" value="1"/>
</dbReference>
<reference evidence="3" key="2">
    <citation type="journal article" date="2017" name="Nat. Plants">
        <title>The Aegilops tauschii genome reveals multiple impacts of transposons.</title>
        <authorList>
            <person name="Zhao G."/>
            <person name="Zou C."/>
            <person name="Li K."/>
            <person name="Wang K."/>
            <person name="Li T."/>
            <person name="Gao L."/>
            <person name="Zhang X."/>
            <person name="Wang H."/>
            <person name="Yang Z."/>
            <person name="Liu X."/>
            <person name="Jiang W."/>
            <person name="Mao L."/>
            <person name="Kong X."/>
            <person name="Jiao Y."/>
            <person name="Jia J."/>
        </authorList>
    </citation>
    <scope>NUCLEOTIDE SEQUENCE [LARGE SCALE GENOMIC DNA]</scope>
    <source>
        <strain evidence="3">cv. AL8/78</strain>
    </source>
</reference>
<dbReference type="AlphaFoldDB" id="A0A453MN27"/>
<dbReference type="Gramene" id="AET5Gv21244100.2">
    <property type="protein sequence ID" value="AET5Gv21244100.2"/>
    <property type="gene ID" value="AET5Gv21244100"/>
</dbReference>
<organism evidence="2 3">
    <name type="scientific">Aegilops tauschii subsp. strangulata</name>
    <name type="common">Goatgrass</name>
    <dbReference type="NCBI Taxonomy" id="200361"/>
    <lineage>
        <taxon>Eukaryota</taxon>
        <taxon>Viridiplantae</taxon>
        <taxon>Streptophyta</taxon>
        <taxon>Embryophyta</taxon>
        <taxon>Tracheophyta</taxon>
        <taxon>Spermatophyta</taxon>
        <taxon>Magnoliopsida</taxon>
        <taxon>Liliopsida</taxon>
        <taxon>Poales</taxon>
        <taxon>Poaceae</taxon>
        <taxon>BOP clade</taxon>
        <taxon>Pooideae</taxon>
        <taxon>Triticodae</taxon>
        <taxon>Triticeae</taxon>
        <taxon>Triticinae</taxon>
        <taxon>Aegilops</taxon>
    </lineage>
</organism>
<dbReference type="PANTHER" id="PTHR48059">
    <property type="entry name" value="POLYGALACTURONASE INHIBITOR 1"/>
    <property type="match status" value="1"/>
</dbReference>
<accession>A0A453MN27</accession>
<dbReference type="Pfam" id="PF13855">
    <property type="entry name" value="LRR_8"/>
    <property type="match status" value="1"/>
</dbReference>
<dbReference type="PANTHER" id="PTHR48059:SF31">
    <property type="entry name" value="ICE RECRYSTALLIZATION INHIBITION PROTEIN 1"/>
    <property type="match status" value="1"/>
</dbReference>
<dbReference type="Proteomes" id="UP000015105">
    <property type="component" value="Chromosome 5D"/>
</dbReference>
<dbReference type="InterPro" id="IPR032675">
    <property type="entry name" value="LRR_dom_sf"/>
</dbReference>
<protein>
    <recommendedName>
        <fullName evidence="4">Phytosulfokine receptor 1</fullName>
    </recommendedName>
</protein>
<evidence type="ECO:0000313" key="3">
    <source>
        <dbReference type="Proteomes" id="UP000015105"/>
    </source>
</evidence>
<dbReference type="PRINTS" id="PR00019">
    <property type="entry name" value="LEURICHRPT"/>
</dbReference>
<reference evidence="2" key="4">
    <citation type="submission" date="2019-03" db="UniProtKB">
        <authorList>
            <consortium name="EnsemblPlants"/>
        </authorList>
    </citation>
    <scope>IDENTIFICATION</scope>
</reference>